<dbReference type="GO" id="GO:0005737">
    <property type="term" value="C:cytoplasm"/>
    <property type="evidence" value="ECO:0007669"/>
    <property type="project" value="UniProtKB-SubCell"/>
</dbReference>
<gene>
    <name evidence="2" type="ORF">C8D97_103240</name>
</gene>
<evidence type="ECO:0000256" key="1">
    <source>
        <dbReference type="PIRNR" id="PIRNR028103"/>
    </source>
</evidence>
<dbReference type="Gene3D" id="3.30.70.260">
    <property type="match status" value="2"/>
</dbReference>
<sequence>MSTTLIISAIAPNRPGMANDIAHLIQEFGTTILESHMTVMSNEFTVIMEVTGPWNALAKLEHQLPMKAHKLGMLTMLKRSDKLAEEPQWTAYRVIISDVKDRGIINQVTSFFAENHVNIEEVNCRTFLAPQSEALNGELKMTVTLDKTQPFDELRSKFEQFCKVSNLKAEITPLKNC</sequence>
<keyword evidence="1" id="KW-0804">Transcription</keyword>
<dbReference type="GO" id="GO:0006355">
    <property type="term" value="P:regulation of DNA-templated transcription"/>
    <property type="evidence" value="ECO:0007669"/>
    <property type="project" value="UniProtKB-UniRule"/>
</dbReference>
<comment type="caution">
    <text evidence="2">The sequence shown here is derived from an EMBL/GenBank/DDBJ whole genome shotgun (WGS) entry which is preliminary data.</text>
</comment>
<keyword evidence="1" id="KW-0963">Cytoplasm</keyword>
<dbReference type="Proteomes" id="UP000245790">
    <property type="component" value="Unassembled WGS sequence"/>
</dbReference>
<dbReference type="PIRSF" id="PIRSF028103">
    <property type="entry name" value="GcvR"/>
    <property type="match status" value="1"/>
</dbReference>
<dbReference type="SUPFAM" id="SSF55021">
    <property type="entry name" value="ACT-like"/>
    <property type="match status" value="2"/>
</dbReference>
<name>A0A316FYB4_9GAMM</name>
<dbReference type="PANTHER" id="PTHR34875:SF5">
    <property type="entry name" value="GLYCINE CLEAVAGE SYSTEM TRANSCRIPTIONAL REPRESSOR"/>
    <property type="match status" value="1"/>
</dbReference>
<reference evidence="2 3" key="1">
    <citation type="submission" date="2018-05" db="EMBL/GenBank/DDBJ databases">
        <title>Genomic Encyclopedia of Type Strains, Phase IV (KMG-IV): sequencing the most valuable type-strain genomes for metagenomic binning, comparative biology and taxonomic classification.</title>
        <authorList>
            <person name="Goeker M."/>
        </authorList>
    </citation>
    <scope>NUCLEOTIDE SEQUENCE [LARGE SCALE GENOMIC DNA]</scope>
    <source>
        <strain evidence="2 3">DSM 25350</strain>
    </source>
</reference>
<proteinExistence type="predicted"/>
<dbReference type="AlphaFoldDB" id="A0A316FYB4"/>
<dbReference type="InterPro" id="IPR050990">
    <property type="entry name" value="UPF0237/GcvR_regulator"/>
</dbReference>
<accession>A0A316FYB4</accession>
<evidence type="ECO:0000313" key="2">
    <source>
        <dbReference type="EMBL" id="PWK53413.1"/>
    </source>
</evidence>
<organism evidence="2 3">
    <name type="scientific">Pleionea mediterranea</name>
    <dbReference type="NCBI Taxonomy" id="523701"/>
    <lineage>
        <taxon>Bacteria</taxon>
        <taxon>Pseudomonadati</taxon>
        <taxon>Pseudomonadota</taxon>
        <taxon>Gammaproteobacteria</taxon>
        <taxon>Oceanospirillales</taxon>
        <taxon>Pleioneaceae</taxon>
        <taxon>Pleionea</taxon>
    </lineage>
</organism>
<dbReference type="Pfam" id="PF13740">
    <property type="entry name" value="ACT_6"/>
    <property type="match status" value="1"/>
</dbReference>
<keyword evidence="1" id="KW-0678">Repressor</keyword>
<dbReference type="InterPro" id="IPR016867">
    <property type="entry name" value="GcvR"/>
</dbReference>
<comment type="subcellular location">
    <subcellularLocation>
        <location evidence="1">Cytoplasm</location>
    </subcellularLocation>
</comment>
<dbReference type="EMBL" id="QGGU01000003">
    <property type="protein sequence ID" value="PWK53413.1"/>
    <property type="molecule type" value="Genomic_DNA"/>
</dbReference>
<keyword evidence="3" id="KW-1185">Reference proteome</keyword>
<protein>
    <recommendedName>
        <fullName evidence="1">Glycine cleavage system transcriptional repressor</fullName>
    </recommendedName>
</protein>
<evidence type="ECO:0000313" key="3">
    <source>
        <dbReference type="Proteomes" id="UP000245790"/>
    </source>
</evidence>
<dbReference type="InterPro" id="IPR045865">
    <property type="entry name" value="ACT-like_dom_sf"/>
</dbReference>
<dbReference type="OrthoDB" id="5814713at2"/>
<dbReference type="PANTHER" id="PTHR34875">
    <property type="entry name" value="UPF0237 PROTEIN MJ1558"/>
    <property type="match status" value="1"/>
</dbReference>
<dbReference type="RefSeq" id="WP_109762657.1">
    <property type="nucleotide sequence ID" value="NZ_QGGU01000003.1"/>
</dbReference>